<evidence type="ECO:0000256" key="1">
    <source>
        <dbReference type="PROSITE-ProRule" id="PRU00473"/>
    </source>
</evidence>
<dbReference type="PROSITE" id="PS51123">
    <property type="entry name" value="OMPA_2"/>
    <property type="match status" value="1"/>
</dbReference>
<dbReference type="Gene3D" id="3.30.1330.60">
    <property type="entry name" value="OmpA-like domain"/>
    <property type="match status" value="1"/>
</dbReference>
<dbReference type="Pfam" id="PF00691">
    <property type="entry name" value="OmpA"/>
    <property type="match status" value="1"/>
</dbReference>
<dbReference type="SUPFAM" id="SSF103088">
    <property type="entry name" value="OmpA-like"/>
    <property type="match status" value="1"/>
</dbReference>
<feature type="coiled-coil region" evidence="2">
    <location>
        <begin position="49"/>
        <end position="142"/>
    </location>
</feature>
<dbReference type="GO" id="GO:0016020">
    <property type="term" value="C:membrane"/>
    <property type="evidence" value="ECO:0007669"/>
    <property type="project" value="UniProtKB-UniRule"/>
</dbReference>
<dbReference type="RefSeq" id="WP_061608405.1">
    <property type="nucleotide sequence ID" value="NZ_CP162579.1"/>
</dbReference>
<dbReference type="InterPro" id="IPR036737">
    <property type="entry name" value="OmpA-like_sf"/>
</dbReference>
<accession>A0A150QN82</accession>
<dbReference type="PANTHER" id="PTHR30329">
    <property type="entry name" value="STATOR ELEMENT OF FLAGELLAR MOTOR COMPLEX"/>
    <property type="match status" value="1"/>
</dbReference>
<dbReference type="Gene3D" id="1.20.1480.30">
    <property type="entry name" value="Designed four-helix bundle protein"/>
    <property type="match status" value="1"/>
</dbReference>
<proteinExistence type="predicted"/>
<name>A0A150QN82_SORCE</name>
<dbReference type="InterPro" id="IPR050330">
    <property type="entry name" value="Bact_OuterMem_StrucFunc"/>
</dbReference>
<dbReference type="InterPro" id="IPR006665">
    <property type="entry name" value="OmpA-like"/>
</dbReference>
<dbReference type="Proteomes" id="UP000075260">
    <property type="component" value="Unassembled WGS sequence"/>
</dbReference>
<evidence type="ECO:0000259" key="3">
    <source>
        <dbReference type="PROSITE" id="PS51123"/>
    </source>
</evidence>
<keyword evidence="2" id="KW-0175">Coiled coil</keyword>
<evidence type="ECO:0000313" key="4">
    <source>
        <dbReference type="EMBL" id="KYF69430.1"/>
    </source>
</evidence>
<keyword evidence="1" id="KW-0472">Membrane</keyword>
<gene>
    <name evidence="4" type="ORF">BE15_43790</name>
</gene>
<feature type="domain" description="OmpA-like" evidence="3">
    <location>
        <begin position="150"/>
        <end position="282"/>
    </location>
</feature>
<evidence type="ECO:0000313" key="5">
    <source>
        <dbReference type="Proteomes" id="UP000075260"/>
    </source>
</evidence>
<protein>
    <recommendedName>
        <fullName evidence="3">OmpA-like domain-containing protein</fullName>
    </recommendedName>
</protein>
<organism evidence="4 5">
    <name type="scientific">Sorangium cellulosum</name>
    <name type="common">Polyangium cellulosum</name>
    <dbReference type="NCBI Taxonomy" id="56"/>
    <lineage>
        <taxon>Bacteria</taxon>
        <taxon>Pseudomonadati</taxon>
        <taxon>Myxococcota</taxon>
        <taxon>Polyangia</taxon>
        <taxon>Polyangiales</taxon>
        <taxon>Polyangiaceae</taxon>
        <taxon>Sorangium</taxon>
    </lineage>
</organism>
<evidence type="ECO:0000256" key="2">
    <source>
        <dbReference type="SAM" id="Coils"/>
    </source>
</evidence>
<dbReference type="EMBL" id="JEMA01000471">
    <property type="protein sequence ID" value="KYF69430.1"/>
    <property type="molecule type" value="Genomic_DNA"/>
</dbReference>
<sequence length="293" mass="32220">MHPRVLKGRSTAFAAFLPAVIASLSLGCGYSEEEWKAQLDKYGRLQSQQQATESRLAETQKALEAEQAKVAELTRQLEAAGVDISKLNENLQATSTQVSQLSSTLEEREKALAEFKARARQLEQIKARFETLRKKLDELTKLGLAVNIRNNRMVISLPGDVLFDSGRETLKKEGKDILAKVATVVRNDPSLLQRYYQVAGHTDNKPLAGGQFRDNWGLSLMRAREVLLFLVSPADVKGGGGALPAAKWSAAGFADTDPVATNDTDEGRAKNRRCDLIVVPSVEEMLDLRAITQ</sequence>
<dbReference type="PANTHER" id="PTHR30329:SF21">
    <property type="entry name" value="LIPOPROTEIN YIAD-RELATED"/>
    <property type="match status" value="1"/>
</dbReference>
<dbReference type="CDD" id="cd07185">
    <property type="entry name" value="OmpA_C-like"/>
    <property type="match status" value="1"/>
</dbReference>
<dbReference type="AlphaFoldDB" id="A0A150QN82"/>
<reference evidence="4 5" key="1">
    <citation type="submission" date="2014-02" db="EMBL/GenBank/DDBJ databases">
        <title>The small core and large imbalanced accessory genome model reveals a collaborative survival strategy of Sorangium cellulosum strains in nature.</title>
        <authorList>
            <person name="Han K."/>
            <person name="Peng R."/>
            <person name="Blom J."/>
            <person name="Li Y.-Z."/>
        </authorList>
    </citation>
    <scope>NUCLEOTIDE SEQUENCE [LARGE SCALE GENOMIC DNA]</scope>
    <source>
        <strain evidence="4 5">So0008-312</strain>
    </source>
</reference>
<dbReference type="PROSITE" id="PS51257">
    <property type="entry name" value="PROKAR_LIPOPROTEIN"/>
    <property type="match status" value="1"/>
</dbReference>
<dbReference type="OrthoDB" id="9783110at2"/>
<comment type="caution">
    <text evidence="4">The sequence shown here is derived from an EMBL/GenBank/DDBJ whole genome shotgun (WGS) entry which is preliminary data.</text>
</comment>